<dbReference type="EMBL" id="BJYU01000065">
    <property type="protein sequence ID" value="GEO16477.1"/>
    <property type="molecule type" value="Genomic_DNA"/>
</dbReference>
<keyword evidence="2" id="KW-1185">Reference proteome</keyword>
<dbReference type="Proteomes" id="UP000321085">
    <property type="component" value="Unassembled WGS sequence"/>
</dbReference>
<comment type="caution">
    <text evidence="1">The sequence shown here is derived from an EMBL/GenBank/DDBJ whole genome shotgun (WGS) entry which is preliminary data.</text>
</comment>
<sequence length="44" mass="4639">MAAADRYAEVLTDVDAATLKHLANNGMSANTLRALASDLTYLEG</sequence>
<reference evidence="1 2" key="1">
    <citation type="submission" date="2019-07" db="EMBL/GenBank/DDBJ databases">
        <title>Whole genome shotgun sequence of Microvirga aerophila NBRC 106136.</title>
        <authorList>
            <person name="Hosoyama A."/>
            <person name="Uohara A."/>
            <person name="Ohji S."/>
            <person name="Ichikawa N."/>
        </authorList>
    </citation>
    <scope>NUCLEOTIDE SEQUENCE [LARGE SCALE GENOMIC DNA]</scope>
    <source>
        <strain evidence="1 2">NBRC 106136</strain>
    </source>
</reference>
<organism evidence="1 2">
    <name type="scientific">Microvirga aerophila</name>
    <dbReference type="NCBI Taxonomy" id="670291"/>
    <lineage>
        <taxon>Bacteria</taxon>
        <taxon>Pseudomonadati</taxon>
        <taxon>Pseudomonadota</taxon>
        <taxon>Alphaproteobacteria</taxon>
        <taxon>Hyphomicrobiales</taxon>
        <taxon>Methylobacteriaceae</taxon>
        <taxon>Microvirga</taxon>
    </lineage>
</organism>
<evidence type="ECO:0000313" key="2">
    <source>
        <dbReference type="Proteomes" id="UP000321085"/>
    </source>
</evidence>
<protein>
    <submittedName>
        <fullName evidence="1">Uncharacterized protein</fullName>
    </submittedName>
</protein>
<evidence type="ECO:0000313" key="1">
    <source>
        <dbReference type="EMBL" id="GEO16477.1"/>
    </source>
</evidence>
<gene>
    <name evidence="1" type="ORF">MAE02_41730</name>
</gene>
<name>A0A512BX97_9HYPH</name>
<proteinExistence type="predicted"/>
<accession>A0A512BX97</accession>
<dbReference type="AlphaFoldDB" id="A0A512BX97"/>